<sequence>MKLFFAITTFTLAGTIHAFSPAVLLPVSLALQASCRPSTQLHSILDKDRIKKAGAGITTKAPGDLCLYDPNEDGKMQGSNTLLDRIDRGPSFILSVADETPRSPAPITSPPPTPTTKQITAIKPNIFTTNLTKLLKGELDTRFKWERSQY</sequence>
<keyword evidence="2" id="KW-0732">Signal</keyword>
<evidence type="ECO:0000313" key="3">
    <source>
        <dbReference type="EMBL" id="KAL3773337.1"/>
    </source>
</evidence>
<protein>
    <submittedName>
        <fullName evidence="3">Uncharacterized protein</fullName>
    </submittedName>
</protein>
<proteinExistence type="predicted"/>
<feature type="chain" id="PRO_5044879835" evidence="2">
    <location>
        <begin position="19"/>
        <end position="150"/>
    </location>
</feature>
<comment type="caution">
    <text evidence="3">The sequence shown here is derived from an EMBL/GenBank/DDBJ whole genome shotgun (WGS) entry which is preliminary data.</text>
</comment>
<evidence type="ECO:0000313" key="4">
    <source>
        <dbReference type="Proteomes" id="UP001530315"/>
    </source>
</evidence>
<gene>
    <name evidence="3" type="ORF">ACHAW5_010014</name>
</gene>
<name>A0ABD3NBF9_9STRA</name>
<organism evidence="3 4">
    <name type="scientific">Stephanodiscus triporus</name>
    <dbReference type="NCBI Taxonomy" id="2934178"/>
    <lineage>
        <taxon>Eukaryota</taxon>
        <taxon>Sar</taxon>
        <taxon>Stramenopiles</taxon>
        <taxon>Ochrophyta</taxon>
        <taxon>Bacillariophyta</taxon>
        <taxon>Coscinodiscophyceae</taxon>
        <taxon>Thalassiosirophycidae</taxon>
        <taxon>Stephanodiscales</taxon>
        <taxon>Stephanodiscaceae</taxon>
        <taxon>Stephanodiscus</taxon>
    </lineage>
</organism>
<dbReference type="EMBL" id="JALLAZ020001538">
    <property type="protein sequence ID" value="KAL3773337.1"/>
    <property type="molecule type" value="Genomic_DNA"/>
</dbReference>
<keyword evidence="4" id="KW-1185">Reference proteome</keyword>
<feature type="compositionally biased region" description="Pro residues" evidence="1">
    <location>
        <begin position="103"/>
        <end position="114"/>
    </location>
</feature>
<feature type="signal peptide" evidence="2">
    <location>
        <begin position="1"/>
        <end position="18"/>
    </location>
</feature>
<evidence type="ECO:0000256" key="2">
    <source>
        <dbReference type="SAM" id="SignalP"/>
    </source>
</evidence>
<reference evidence="3 4" key="1">
    <citation type="submission" date="2024-10" db="EMBL/GenBank/DDBJ databases">
        <title>Updated reference genomes for cyclostephanoid diatoms.</title>
        <authorList>
            <person name="Roberts W.R."/>
            <person name="Alverson A.J."/>
        </authorList>
    </citation>
    <scope>NUCLEOTIDE SEQUENCE [LARGE SCALE GENOMIC DNA]</scope>
    <source>
        <strain evidence="3 4">AJA276-08</strain>
    </source>
</reference>
<dbReference type="Proteomes" id="UP001530315">
    <property type="component" value="Unassembled WGS sequence"/>
</dbReference>
<feature type="region of interest" description="Disordered" evidence="1">
    <location>
        <begin position="98"/>
        <end position="117"/>
    </location>
</feature>
<dbReference type="AlphaFoldDB" id="A0ABD3NBF9"/>
<accession>A0ABD3NBF9</accession>
<evidence type="ECO:0000256" key="1">
    <source>
        <dbReference type="SAM" id="MobiDB-lite"/>
    </source>
</evidence>